<comment type="subcellular location">
    <subcellularLocation>
        <location evidence="1">Cell envelope</location>
    </subcellularLocation>
    <subcellularLocation>
        <location evidence="2">Cell outer membrane</location>
    </subcellularLocation>
    <subcellularLocation>
        <location evidence="3">Secreted</location>
    </subcellularLocation>
</comment>
<reference evidence="13 14" key="1">
    <citation type="submission" date="2023-05" db="EMBL/GenBank/DDBJ databases">
        <title>A 100% complete, gapless, phased diploid assembly of the Scenedesmus obliquus UTEX 3031 genome.</title>
        <authorList>
            <person name="Biondi T.C."/>
            <person name="Hanschen E.R."/>
            <person name="Kwon T."/>
            <person name="Eng W."/>
            <person name="Kruse C.P.S."/>
            <person name="Koehler S.I."/>
            <person name="Kunde Y."/>
            <person name="Gleasner C.D."/>
            <person name="You Mak K.T."/>
            <person name="Polle J."/>
            <person name="Hovde B.T."/>
            <person name="Starkenburg S.R."/>
        </authorList>
    </citation>
    <scope>NUCLEOTIDE SEQUENCE [LARGE SCALE GENOMIC DNA]</scope>
    <source>
        <strain evidence="13 14">DOE0152z</strain>
    </source>
</reference>
<evidence type="ECO:0000256" key="5">
    <source>
        <dbReference type="ARBA" id="ARBA00022729"/>
    </source>
</evidence>
<feature type="transmembrane region" description="Helical" evidence="9">
    <location>
        <begin position="1670"/>
        <end position="1696"/>
    </location>
</feature>
<keyword evidence="14" id="KW-1185">Reference proteome</keyword>
<evidence type="ECO:0000259" key="11">
    <source>
        <dbReference type="Pfam" id="PF06011"/>
    </source>
</evidence>
<proteinExistence type="predicted"/>
<keyword evidence="9" id="KW-0812">Transmembrane</keyword>
<dbReference type="InterPro" id="IPR006626">
    <property type="entry name" value="PbH1"/>
</dbReference>
<evidence type="ECO:0000256" key="7">
    <source>
        <dbReference type="ARBA" id="ARBA00023237"/>
    </source>
</evidence>
<keyword evidence="9" id="KW-1133">Transmembrane helix</keyword>
<dbReference type="PANTHER" id="PTHR11319">
    <property type="entry name" value="G PROTEIN-COUPLED RECEPTOR-RELATED"/>
    <property type="match status" value="1"/>
</dbReference>
<dbReference type="Gene3D" id="2.120.10.80">
    <property type="entry name" value="Kelch-type beta propeller"/>
    <property type="match status" value="1"/>
</dbReference>
<feature type="region of interest" description="Disordered" evidence="8">
    <location>
        <begin position="1942"/>
        <end position="1992"/>
    </location>
</feature>
<dbReference type="Proteomes" id="UP001244341">
    <property type="component" value="Chromosome 7b"/>
</dbReference>
<dbReference type="InterPro" id="IPR003368">
    <property type="entry name" value="POMP_repeat"/>
</dbReference>
<keyword evidence="5 10" id="KW-0732">Signal</keyword>
<keyword evidence="6 9" id="KW-0472">Membrane</keyword>
<evidence type="ECO:0000256" key="3">
    <source>
        <dbReference type="ARBA" id="ARBA00004613"/>
    </source>
</evidence>
<evidence type="ECO:0000256" key="6">
    <source>
        <dbReference type="ARBA" id="ARBA00023136"/>
    </source>
</evidence>
<dbReference type="NCBIfam" id="TIGR01376">
    <property type="entry name" value="POMP_repeat"/>
    <property type="match status" value="1"/>
</dbReference>
<feature type="transmembrane region" description="Helical" evidence="9">
    <location>
        <begin position="1756"/>
        <end position="1780"/>
    </location>
</feature>
<dbReference type="SUPFAM" id="SSF51126">
    <property type="entry name" value="Pectin lyase-like"/>
    <property type="match status" value="2"/>
</dbReference>
<keyword evidence="7" id="KW-0998">Cell outer membrane</keyword>
<evidence type="ECO:0000313" key="14">
    <source>
        <dbReference type="Proteomes" id="UP001244341"/>
    </source>
</evidence>
<evidence type="ECO:0000259" key="12">
    <source>
        <dbReference type="Pfam" id="PF13229"/>
    </source>
</evidence>
<feature type="signal peptide" evidence="10">
    <location>
        <begin position="1"/>
        <end position="26"/>
    </location>
</feature>
<dbReference type="SMART" id="SM00710">
    <property type="entry name" value="PbH1"/>
    <property type="match status" value="6"/>
</dbReference>
<sequence>MRIRGSPIAVVVALACICLALPAAVASSKYACDYRNKLCQWSARFMFGATVLDDKAFFSGGIYSNDATVPVNSTALEMLDLKTLRPYVIETKNNASLFVARYRHQLVTWKGQILAIGGQWDDAFGASRSALNVLGLNPITREWRLIKNFKQPGGASEIIFEASLVMEDSLLMVFVDLQNTQRLYVPLNLTTGEIYFNYVLSEGPVAVPDDTRVSIVMVDDYPLVVTAMRQLQDASENSISWFRVTGAGYSGVEGPLPTSVKAARLKKLSGGSGGMVLQLTTMKVHDKQMMIIWAVADAKGSQPTLAQSNDLSWPIHTISIYEINTKLQGGQLKVGLQLAELLLMLPLGMENTSDSWMLDLPLVGNVQATAEDVTFLPYVGDVFPVGALDATNVYITPWPGMSGNKGFVVRGTAIANYNCQPGATWQPFVLTVELPQASSPVVQVVSNYTWCKEKIAHMAATDIVTDAAYLETNSKLHVLDDTDGATLVVVSAQSMSNPGSQLVFVDKSKPLRGAYIDVARDMVQTFVVTPAPEYKHPVEGARDRPPGLMFHSATVAGLQVMIYGGIRRADTVELSTDLYVLDFSATTPRWRKATVGNMIVKGAYQMDFPNTGIASLPTIGAVVLMNRQGVHLAPMPQSIQVTLSSKDSLSNFGFKSLGLTTGDWVRLQAPDEGLVVSEPLPLMADAIYTWMPASGKGGSAEAPTWRDERAGATASNLFHLRCSTRGSNAVSVWSPGVVLEDIRISGGGAMYMNGGGHLTLVNATFTRNHAGTDGGALSLVGVAHVEQRQAIFVGNEAGHDGGAVHLAVLSGTATITGGVFQNNSCQGRGGGLSASALDSTLQLLNVSMKANNASRGGAASISSENSQLRIKQSAFLSNRAALRAEDTTRPGLQPSTSFTTGDGGALFFGMGSLNASITNCTFSNNSAAQRGGAISSMALSSNITMNNTTASRNWAGNGSATQQLLGMAQGQQPGQRSEGGALHVGGSTTTLLLRNVTMNSNEAAQGGAVSVSCEHGQVDVKDSRFSLNKGLSAGGAVSVTERKVVVITNTTFTRNELVLPWLATGGAVYCFKCTQVNVTGVRFENNSASYGGGGGLYISTATWFNITGCGFWQNNASSGGGLLADTDACKSACGLRLSNTAISPSNTATGGGSGLFVTNINPRSVKLINCSAGEALNLTTSMSCLQHDNALTEQAAKNTRGLLQAPSGMVEENYLVTSAAKLMCFKLLNVTNSSNVEAAESCSDPLYVAPGSPVTPSFYLVDGLDRNVTPDSRDAHMLFQAQLLHSANGSMAEFMLEGATTRASNGRAVFTGLRVNAEPGGNYTLNFQTESGMSVNRTVKLRGCWAGEYTFSRSTGIKQAIMCGQCTAPQYSFYPSANECGQCLELLLNGYVVCNGPAVVPANGVYQSHPRSPLLHSVLDDDLGVDTSSNPATAPTDASRAPTESSVDDGAAGAAACTAAGQVRRRSFKFWHTDVLIMMVSYMQLLGLLRLIRLNWSQLLWHVLLFMDLTSSTSTWGSLECSFSSSSSLPRSVARSITLLLLPVAALLVLCIYWCCHAAFLSHRRQQAWQLPATSARNWKPVLSYLRPRFVMSCVAMLHFLYTPTSREIVSLFSCQPVDSAAALAAQAPESNNSTEALAALRNTNAWSGWPGSGVWTSDTDVVCGSAVHVGMVVALGVPGLLLFVLGLPLLLWLVLRRYSRVVDGRHMLEDEQVELQFGLVYDQYRLRCYYYECVVLLENCLLTMLLVLLQSQPAALQVLVAMAVIFLETVVHVTLQPYACRMLDSLKRLSVFSLMATLFLLMLVSLSSLDEQDKVNAAAMVGIIFINCVVLLAHLWACGREVWRWAIVSWDKDGKGHLTWQDTAHGVTDVLARVFGSSKLGKMLADKMQALCGVQLMPQQQQQQQQSAARAHGPPVEHAVGSVFTVFPSGQQEVRDGNVLVMHPTPPQQQQHHHQQQQQQQQQQQPQQQSVPGAAVSQALRRGSHELSLFD</sequence>
<dbReference type="SUPFAM" id="SSF117281">
    <property type="entry name" value="Kelch motif"/>
    <property type="match status" value="1"/>
</dbReference>
<organism evidence="13 14">
    <name type="scientific">Tetradesmus obliquus</name>
    <name type="common">Green alga</name>
    <name type="synonym">Acutodesmus obliquus</name>
    <dbReference type="NCBI Taxonomy" id="3088"/>
    <lineage>
        <taxon>Eukaryota</taxon>
        <taxon>Viridiplantae</taxon>
        <taxon>Chlorophyta</taxon>
        <taxon>core chlorophytes</taxon>
        <taxon>Chlorophyceae</taxon>
        <taxon>CS clade</taxon>
        <taxon>Sphaeropleales</taxon>
        <taxon>Scenedesmaceae</taxon>
        <taxon>Tetradesmus</taxon>
    </lineage>
</organism>
<dbReference type="EMBL" id="CP126214">
    <property type="protein sequence ID" value="WIA16707.1"/>
    <property type="molecule type" value="Genomic_DNA"/>
</dbReference>
<feature type="domain" description="Right handed beta helix" evidence="12">
    <location>
        <begin position="979"/>
        <end position="1122"/>
    </location>
</feature>
<feature type="transmembrane region" description="Helical" evidence="9">
    <location>
        <begin position="1816"/>
        <end position="1838"/>
    </location>
</feature>
<feature type="compositionally biased region" description="Low complexity" evidence="8">
    <location>
        <begin position="1957"/>
        <end position="1970"/>
    </location>
</feature>
<dbReference type="InterPro" id="IPR039448">
    <property type="entry name" value="Beta_helix"/>
</dbReference>
<feature type="region of interest" description="Disordered" evidence="8">
    <location>
        <begin position="1429"/>
        <end position="1449"/>
    </location>
</feature>
<evidence type="ECO:0000313" key="13">
    <source>
        <dbReference type="EMBL" id="WIA16707.1"/>
    </source>
</evidence>
<keyword evidence="4" id="KW-0964">Secreted</keyword>
<evidence type="ECO:0000256" key="10">
    <source>
        <dbReference type="SAM" id="SignalP"/>
    </source>
</evidence>
<dbReference type="InterPro" id="IPR015915">
    <property type="entry name" value="Kelch-typ_b-propeller"/>
</dbReference>
<accession>A0ABY8U611</accession>
<evidence type="ECO:0000256" key="9">
    <source>
        <dbReference type="SAM" id="Phobius"/>
    </source>
</evidence>
<evidence type="ECO:0000256" key="2">
    <source>
        <dbReference type="ARBA" id="ARBA00004442"/>
    </source>
</evidence>
<dbReference type="InterPro" id="IPR011050">
    <property type="entry name" value="Pectin_lyase_fold/virulence"/>
</dbReference>
<feature type="transmembrane region" description="Helical" evidence="9">
    <location>
        <begin position="1470"/>
        <end position="1492"/>
    </location>
</feature>
<dbReference type="Pfam" id="PF02415">
    <property type="entry name" value="Chlam_PMP"/>
    <property type="match status" value="1"/>
</dbReference>
<dbReference type="Pfam" id="PF13229">
    <property type="entry name" value="Beta_helix"/>
    <property type="match status" value="1"/>
</dbReference>
<evidence type="ECO:0000256" key="4">
    <source>
        <dbReference type="ARBA" id="ARBA00022525"/>
    </source>
</evidence>
<name>A0ABY8U611_TETOB</name>
<evidence type="ECO:0008006" key="15">
    <source>
        <dbReference type="Google" id="ProtNLM"/>
    </source>
</evidence>
<dbReference type="InterPro" id="IPR010308">
    <property type="entry name" value="TRP_C"/>
</dbReference>
<feature type="chain" id="PRO_5046605466" description="EF-hand domain-containing protein" evidence="10">
    <location>
        <begin position="27"/>
        <end position="1992"/>
    </location>
</feature>
<dbReference type="PANTHER" id="PTHR11319:SF35">
    <property type="entry name" value="OUTER MEMBRANE PROTEIN PMPC-RELATED"/>
    <property type="match status" value="1"/>
</dbReference>
<feature type="transmembrane region" description="Helical" evidence="9">
    <location>
        <begin position="1539"/>
        <end position="1561"/>
    </location>
</feature>
<dbReference type="PROSITE" id="PS51257">
    <property type="entry name" value="PROKAR_LIPOPROTEIN"/>
    <property type="match status" value="1"/>
</dbReference>
<feature type="transmembrane region" description="Helical" evidence="9">
    <location>
        <begin position="1730"/>
        <end position="1750"/>
    </location>
</feature>
<dbReference type="Pfam" id="PF06011">
    <property type="entry name" value="TRP"/>
    <property type="match status" value="1"/>
</dbReference>
<gene>
    <name evidence="13" type="ORF">OEZ85_013362</name>
</gene>
<feature type="transmembrane region" description="Helical" evidence="9">
    <location>
        <begin position="1792"/>
        <end position="1810"/>
    </location>
</feature>
<feature type="domain" description="TRP C-terminal" evidence="11">
    <location>
        <begin position="1611"/>
        <end position="1833"/>
    </location>
</feature>
<protein>
    <recommendedName>
        <fullName evidence="15">EF-hand domain-containing protein</fullName>
    </recommendedName>
</protein>
<evidence type="ECO:0000256" key="8">
    <source>
        <dbReference type="SAM" id="MobiDB-lite"/>
    </source>
</evidence>
<evidence type="ECO:0000256" key="1">
    <source>
        <dbReference type="ARBA" id="ARBA00004196"/>
    </source>
</evidence>